<comment type="caution">
    <text evidence="3">The sequence shown here is derived from an EMBL/GenBank/DDBJ whole genome shotgun (WGS) entry which is preliminary data.</text>
</comment>
<name>A0A418XDL7_9PSED</name>
<dbReference type="Pfam" id="PF01471">
    <property type="entry name" value="PG_binding_1"/>
    <property type="match status" value="1"/>
</dbReference>
<feature type="domain" description="N-acetylmuramidase" evidence="2">
    <location>
        <begin position="29"/>
        <end position="201"/>
    </location>
</feature>
<dbReference type="EMBL" id="QYUR01000006">
    <property type="protein sequence ID" value="RJG10624.1"/>
    <property type="molecule type" value="Genomic_DNA"/>
</dbReference>
<evidence type="ECO:0000313" key="3">
    <source>
        <dbReference type="EMBL" id="RJG10624.1"/>
    </source>
</evidence>
<dbReference type="InterPro" id="IPR002477">
    <property type="entry name" value="Peptidoglycan-bd-like"/>
</dbReference>
<dbReference type="SUPFAM" id="SSF47090">
    <property type="entry name" value="PGBD-like"/>
    <property type="match status" value="1"/>
</dbReference>
<dbReference type="AlphaFoldDB" id="A0A418XDL7"/>
<dbReference type="InterPro" id="IPR036365">
    <property type="entry name" value="PGBD-like_sf"/>
</dbReference>
<evidence type="ECO:0000259" key="1">
    <source>
        <dbReference type="Pfam" id="PF01471"/>
    </source>
</evidence>
<organism evidence="3 4">
    <name type="scientific">Pseudomonas cavernicola</name>
    <dbReference type="NCBI Taxonomy" id="2320866"/>
    <lineage>
        <taxon>Bacteria</taxon>
        <taxon>Pseudomonadati</taxon>
        <taxon>Pseudomonadota</taxon>
        <taxon>Gammaproteobacteria</taxon>
        <taxon>Pseudomonadales</taxon>
        <taxon>Pseudomonadaceae</taxon>
        <taxon>Pseudomonas</taxon>
    </lineage>
</organism>
<keyword evidence="4" id="KW-1185">Reference proteome</keyword>
<dbReference type="InterPro" id="IPR024408">
    <property type="entry name" value="Muramidase"/>
</dbReference>
<dbReference type="InterPro" id="IPR036366">
    <property type="entry name" value="PGBDSf"/>
</dbReference>
<feature type="domain" description="Peptidoglycan binding-like" evidence="1">
    <location>
        <begin position="210"/>
        <end position="263"/>
    </location>
</feature>
<gene>
    <name evidence="3" type="ORF">D3879_18140</name>
</gene>
<reference evidence="3 4" key="1">
    <citation type="submission" date="2018-09" db="EMBL/GenBank/DDBJ databases">
        <authorList>
            <person name="Zhu H."/>
        </authorList>
    </citation>
    <scope>NUCLEOTIDE SEQUENCE [LARGE SCALE GENOMIC DNA]</scope>
    <source>
        <strain evidence="3 4">K1S02-6</strain>
    </source>
</reference>
<evidence type="ECO:0000313" key="4">
    <source>
        <dbReference type="Proteomes" id="UP000284021"/>
    </source>
</evidence>
<dbReference type="Pfam" id="PF11860">
    <property type="entry name" value="Muramidase"/>
    <property type="match status" value="1"/>
</dbReference>
<dbReference type="Proteomes" id="UP000284021">
    <property type="component" value="Unassembled WGS sequence"/>
</dbReference>
<dbReference type="Gene3D" id="1.10.101.10">
    <property type="entry name" value="PGBD-like superfamily/PGBD"/>
    <property type="match status" value="1"/>
</dbReference>
<protein>
    <submittedName>
        <fullName evidence="3">DUF3380 domain-containing protein</fullName>
    </submittedName>
</protein>
<sequence length="269" mass="29066">MNFVDKARPLSRKGLAEGLERLELGSGQTAALWAVFEVETSGITQGFGFRADRRPQILFERHKFRDATQGRFNTSHPDISGPQGGYGSLSTQYPKLDKAIALSEEAGLGTEPALRSASWGLGQVMGFNYELAGFASATEMVKAMVHSEDAQLLGMIGYLASTGLVKHLKSQNWEAFARGYNGKSYAQNRYHIKLEEQYARFSSGSMPNIEVRTAQAGLLVLGYAPGKIDGVMGQRTKGALSNFQIANGLPASGELDAGTYEKLVAVAFS</sequence>
<proteinExistence type="predicted"/>
<accession>A0A418XDL7</accession>
<evidence type="ECO:0000259" key="2">
    <source>
        <dbReference type="Pfam" id="PF11860"/>
    </source>
</evidence>
<dbReference type="OrthoDB" id="1523598at2"/>